<evidence type="ECO:0000313" key="1">
    <source>
        <dbReference type="EMBL" id="QFR23640.1"/>
    </source>
</evidence>
<dbReference type="KEGG" id="lhb:D1010_09590"/>
<sequence length="195" mass="21731">MKTEVKEQDSKRVTNPFKAQDRSMLELLGYRSCHGGVLLDREGTYQAYLKIRSNDLDALANAAKIEYMDALTSIARTYSPDLKIIVATTAVDTSEQQRYYSKLLLAASQHVVQGASANWHARQELAAEVLRQVTEIGNTRNDLNFYLVVFGETKAILLKNVASLQKQGGAIYGLQMLTSADVQAVLYRLNNPNDD</sequence>
<dbReference type="EMBL" id="CP045143">
    <property type="protein sequence ID" value="QFR23640.1"/>
    <property type="molecule type" value="Genomic_DNA"/>
</dbReference>
<dbReference type="Proteomes" id="UP000326779">
    <property type="component" value="Chromosome"/>
</dbReference>
<organism evidence="1 2">
    <name type="scientific">Schleiferilactobacillus harbinensis</name>
    <dbReference type="NCBI Taxonomy" id="304207"/>
    <lineage>
        <taxon>Bacteria</taxon>
        <taxon>Bacillati</taxon>
        <taxon>Bacillota</taxon>
        <taxon>Bacilli</taxon>
        <taxon>Lactobacillales</taxon>
        <taxon>Lactobacillaceae</taxon>
        <taxon>Schleiferilactobacillus</taxon>
    </lineage>
</organism>
<evidence type="ECO:0000313" key="2">
    <source>
        <dbReference type="Proteomes" id="UP000326779"/>
    </source>
</evidence>
<dbReference type="AlphaFoldDB" id="A0A5P8M562"/>
<protein>
    <submittedName>
        <fullName evidence="1">Uncharacterized protein</fullName>
    </submittedName>
</protein>
<gene>
    <name evidence="1" type="ORF">D1010_09590</name>
</gene>
<dbReference type="RefSeq" id="WP_152260842.1">
    <property type="nucleotide sequence ID" value="NZ_CP045143.1"/>
</dbReference>
<accession>A0A5P8M562</accession>
<reference evidence="1 2" key="1">
    <citation type="submission" date="2019-10" db="EMBL/GenBank/DDBJ databases">
        <title>The completed genome of Lactobacillus harbinensis M1.</title>
        <authorList>
            <person name="Zheng Y."/>
        </authorList>
    </citation>
    <scope>NUCLEOTIDE SEQUENCE [LARGE SCALE GENOMIC DNA]</scope>
    <source>
        <strain evidence="1 2">M1</strain>
    </source>
</reference>
<proteinExistence type="predicted"/>
<name>A0A5P8M562_9LACO</name>